<proteinExistence type="predicted"/>
<name>A0A428B8J5_STRMT</name>
<organism evidence="1 2">
    <name type="scientific">Streptococcus mitis</name>
    <dbReference type="NCBI Taxonomy" id="28037"/>
    <lineage>
        <taxon>Bacteria</taxon>
        <taxon>Bacillati</taxon>
        <taxon>Bacillota</taxon>
        <taxon>Bacilli</taxon>
        <taxon>Lactobacillales</taxon>
        <taxon>Streptococcaceae</taxon>
        <taxon>Streptococcus</taxon>
        <taxon>Streptococcus mitis group</taxon>
    </lineage>
</organism>
<dbReference type="Proteomes" id="UP000278653">
    <property type="component" value="Unassembled WGS sequence"/>
</dbReference>
<evidence type="ECO:0000313" key="1">
    <source>
        <dbReference type="EMBL" id="RSI59612.1"/>
    </source>
</evidence>
<comment type="caution">
    <text evidence="1">The sequence shown here is derived from an EMBL/GenBank/DDBJ whole genome shotgun (WGS) entry which is preliminary data.</text>
</comment>
<dbReference type="AlphaFoldDB" id="A0A428B8J5"/>
<protein>
    <submittedName>
        <fullName evidence="1">Uncharacterized protein</fullName>
    </submittedName>
</protein>
<reference evidence="1 2" key="1">
    <citation type="submission" date="2018-11" db="EMBL/GenBank/DDBJ databases">
        <title>Species Designations Belie Phenotypic and Genotypic Heterogeneity in Oral Streptococci.</title>
        <authorList>
            <person name="Velsko I."/>
        </authorList>
    </citation>
    <scope>NUCLEOTIDE SEQUENCE [LARGE SCALE GENOMIC DNA]</scope>
    <source>
        <strain evidence="1 2">BCC15</strain>
    </source>
</reference>
<gene>
    <name evidence="1" type="ORF">D8865_09065</name>
</gene>
<dbReference type="EMBL" id="RJNH01000013">
    <property type="protein sequence ID" value="RSI59612.1"/>
    <property type="molecule type" value="Genomic_DNA"/>
</dbReference>
<dbReference type="RefSeq" id="WP_125448061.1">
    <property type="nucleotide sequence ID" value="NZ_RJNH01000013.1"/>
</dbReference>
<evidence type="ECO:0000313" key="2">
    <source>
        <dbReference type="Proteomes" id="UP000278653"/>
    </source>
</evidence>
<accession>A0A428B8J5</accession>
<sequence length="322" mass="37842">MTKQTDQSLSIEEAIKIVEKIIAFCIDDNVKEEERYTREHLSSLALALVDWDYLVKVKNRKIKEDYATTSNIIKSVSKAYDCKKHTTQLEDAKITTTILSDEKDKARALLKTYVLKGKVNIVSFYLIHPLCTLALSNDKSEYELKKLKERINELYQKEVLLTQIEKYISKAEKIIGYNLENNQSVEDWRIAHHDILLSWFVLKEQSLGVRDEDYHFLSEYVKNINDGYDSQKHNTRLEELEFVVDEHSTEIDKGRALVQKFVMEGHTKFAREVSSEIYQLLSETENTMNDKIGKLYQEQYIKDLKENINEHYQEEYGFNTKN</sequence>